<comment type="caution">
    <text evidence="3">The sequence shown here is derived from an EMBL/GenBank/DDBJ whole genome shotgun (WGS) entry which is preliminary data.</text>
</comment>
<gene>
    <name evidence="3" type="ORF">C9J18_21000</name>
    <name evidence="2" type="ORF">CTM96_20950</name>
</gene>
<dbReference type="AlphaFoldDB" id="A0A2T3JBA1"/>
<evidence type="ECO:0000313" key="2">
    <source>
        <dbReference type="EMBL" id="PSU19608.1"/>
    </source>
</evidence>
<organism evidence="3 5">
    <name type="scientific">Photobacterium phosphoreum</name>
    <dbReference type="NCBI Taxonomy" id="659"/>
    <lineage>
        <taxon>Bacteria</taxon>
        <taxon>Pseudomonadati</taxon>
        <taxon>Pseudomonadota</taxon>
        <taxon>Gammaproteobacteria</taxon>
        <taxon>Vibrionales</taxon>
        <taxon>Vibrionaceae</taxon>
        <taxon>Photobacterium</taxon>
    </lineage>
</organism>
<dbReference type="EMBL" id="PYMP01000035">
    <property type="protein sequence ID" value="PSU46145.1"/>
    <property type="molecule type" value="Genomic_DNA"/>
</dbReference>
<feature type="transmembrane region" description="Helical" evidence="1">
    <location>
        <begin position="20"/>
        <end position="42"/>
    </location>
</feature>
<keyword evidence="1" id="KW-0812">Transmembrane</keyword>
<name>A0A2T3JBA1_PHOPO</name>
<accession>A0A2T3JBA1</accession>
<keyword evidence="4" id="KW-1185">Reference proteome</keyword>
<evidence type="ECO:0000313" key="5">
    <source>
        <dbReference type="Proteomes" id="UP000241618"/>
    </source>
</evidence>
<keyword evidence="1" id="KW-1133">Transmembrane helix</keyword>
<protein>
    <submittedName>
        <fullName evidence="3">Uncharacterized protein</fullName>
    </submittedName>
</protein>
<dbReference type="Proteomes" id="UP000241405">
    <property type="component" value="Unassembled WGS sequence"/>
</dbReference>
<reference evidence="4 5" key="1">
    <citation type="submission" date="2018-03" db="EMBL/GenBank/DDBJ databases">
        <title>Whole genome sequencing of Histamine producing bacteria.</title>
        <authorList>
            <person name="Butler K."/>
        </authorList>
    </citation>
    <scope>NUCLEOTIDE SEQUENCE [LARGE SCALE GENOMIC DNA]</scope>
    <source>
        <strain evidence="3 5">FS-6.1</strain>
        <strain evidence="2 4">FS-6.2</strain>
    </source>
</reference>
<evidence type="ECO:0000313" key="3">
    <source>
        <dbReference type="EMBL" id="PSU46145.1"/>
    </source>
</evidence>
<dbReference type="RefSeq" id="WP_107192003.1">
    <property type="nucleotide sequence ID" value="NZ_PYMN01000061.1"/>
</dbReference>
<keyword evidence="1" id="KW-0472">Membrane</keyword>
<sequence>MARYRGAEKLGKEFRILTDIYWPFGLILTVIFGGLTLYFIPWATAPFIEVEGMHLSNAVAELVGPVKFVVPILLALITIIGVIRTMSSYAKSKRQN</sequence>
<proteinExistence type="predicted"/>
<dbReference type="Proteomes" id="UP000241618">
    <property type="component" value="Unassembled WGS sequence"/>
</dbReference>
<feature type="transmembrane region" description="Helical" evidence="1">
    <location>
        <begin position="62"/>
        <end position="83"/>
    </location>
</feature>
<evidence type="ECO:0000313" key="4">
    <source>
        <dbReference type="Proteomes" id="UP000241405"/>
    </source>
</evidence>
<evidence type="ECO:0000256" key="1">
    <source>
        <dbReference type="SAM" id="Phobius"/>
    </source>
</evidence>
<dbReference type="EMBL" id="PYMO01000039">
    <property type="protein sequence ID" value="PSU19608.1"/>
    <property type="molecule type" value="Genomic_DNA"/>
</dbReference>